<evidence type="ECO:0000259" key="7">
    <source>
        <dbReference type="Pfam" id="PF01850"/>
    </source>
</evidence>
<dbReference type="RefSeq" id="WP_133108172.1">
    <property type="nucleotide sequence ID" value="NZ_SMNA01000006.1"/>
</dbReference>
<organism evidence="8 9">
    <name type="scientific">Occultella glacieicola</name>
    <dbReference type="NCBI Taxonomy" id="2518684"/>
    <lineage>
        <taxon>Bacteria</taxon>
        <taxon>Bacillati</taxon>
        <taxon>Actinomycetota</taxon>
        <taxon>Actinomycetes</taxon>
        <taxon>Micrococcales</taxon>
        <taxon>Ruaniaceae</taxon>
        <taxon>Occultella</taxon>
    </lineage>
</organism>
<keyword evidence="2 6" id="KW-0540">Nuclease</keyword>
<gene>
    <name evidence="6" type="primary">vapC</name>
    <name evidence="8" type="ORF">EXU48_13415</name>
</gene>
<protein>
    <recommendedName>
        <fullName evidence="6">Ribonuclease VapC</fullName>
        <shortName evidence="6">RNase VapC</shortName>
        <ecNumber evidence="6">3.1.-.-</ecNumber>
    </recommendedName>
    <alternativeName>
        <fullName evidence="6">Toxin VapC</fullName>
    </alternativeName>
</protein>
<reference evidence="8 9" key="1">
    <citation type="submission" date="2019-03" db="EMBL/GenBank/DDBJ databases">
        <title>Genomic features of bacteria from cold environments.</title>
        <authorList>
            <person name="Shen L."/>
        </authorList>
    </citation>
    <scope>NUCLEOTIDE SEQUENCE [LARGE SCALE GENOMIC DNA]</scope>
    <source>
        <strain evidence="9">T3246-1</strain>
    </source>
</reference>
<keyword evidence="1 6" id="KW-1277">Toxin-antitoxin system</keyword>
<keyword evidence="5 6" id="KW-0460">Magnesium</keyword>
<dbReference type="EMBL" id="SMNA01000006">
    <property type="protein sequence ID" value="TDE92542.1"/>
    <property type="molecule type" value="Genomic_DNA"/>
</dbReference>
<keyword evidence="4 6" id="KW-0378">Hydrolase</keyword>
<dbReference type="Pfam" id="PF01850">
    <property type="entry name" value="PIN"/>
    <property type="match status" value="1"/>
</dbReference>
<feature type="binding site" evidence="6">
    <location>
        <position position="100"/>
    </location>
    <ligand>
        <name>Mg(2+)</name>
        <dbReference type="ChEBI" id="CHEBI:18420"/>
    </ligand>
</feature>
<evidence type="ECO:0000256" key="1">
    <source>
        <dbReference type="ARBA" id="ARBA00022649"/>
    </source>
</evidence>
<accession>A0ABY2E541</accession>
<evidence type="ECO:0000256" key="4">
    <source>
        <dbReference type="ARBA" id="ARBA00022801"/>
    </source>
</evidence>
<evidence type="ECO:0000313" key="8">
    <source>
        <dbReference type="EMBL" id="TDE92542.1"/>
    </source>
</evidence>
<comment type="function">
    <text evidence="6">Toxic component of a toxin-antitoxin (TA) system. An RNase.</text>
</comment>
<dbReference type="InterPro" id="IPR022907">
    <property type="entry name" value="VapC_family"/>
</dbReference>
<keyword evidence="6" id="KW-0800">Toxin</keyword>
<dbReference type="Gene3D" id="3.40.50.1010">
    <property type="entry name" value="5'-nuclease"/>
    <property type="match status" value="1"/>
</dbReference>
<dbReference type="InterPro" id="IPR029060">
    <property type="entry name" value="PIN-like_dom_sf"/>
</dbReference>
<dbReference type="Proteomes" id="UP000504882">
    <property type="component" value="Unassembled WGS sequence"/>
</dbReference>
<comment type="cofactor">
    <cofactor evidence="6">
        <name>Mg(2+)</name>
        <dbReference type="ChEBI" id="CHEBI:18420"/>
    </cofactor>
</comment>
<name>A0ABY2E541_9MICO</name>
<dbReference type="EC" id="3.1.-.-" evidence="6"/>
<comment type="similarity">
    <text evidence="6">Belongs to the PINc/VapC protein family.</text>
</comment>
<evidence type="ECO:0000313" key="9">
    <source>
        <dbReference type="Proteomes" id="UP000504882"/>
    </source>
</evidence>
<evidence type="ECO:0000256" key="5">
    <source>
        <dbReference type="ARBA" id="ARBA00022842"/>
    </source>
</evidence>
<evidence type="ECO:0000256" key="6">
    <source>
        <dbReference type="HAMAP-Rule" id="MF_00265"/>
    </source>
</evidence>
<comment type="caution">
    <text evidence="8">The sequence shown here is derived from an EMBL/GenBank/DDBJ whole genome shotgun (WGS) entry which is preliminary data.</text>
</comment>
<dbReference type="SUPFAM" id="SSF88723">
    <property type="entry name" value="PIN domain-like"/>
    <property type="match status" value="1"/>
</dbReference>
<dbReference type="InterPro" id="IPR002716">
    <property type="entry name" value="PIN_dom"/>
</dbReference>
<keyword evidence="9" id="KW-1185">Reference proteome</keyword>
<evidence type="ECO:0000256" key="3">
    <source>
        <dbReference type="ARBA" id="ARBA00022723"/>
    </source>
</evidence>
<dbReference type="HAMAP" id="MF_00265">
    <property type="entry name" value="VapC_Nob1"/>
    <property type="match status" value="1"/>
</dbReference>
<feature type="domain" description="PIN" evidence="7">
    <location>
        <begin position="6"/>
        <end position="122"/>
    </location>
</feature>
<sequence length="136" mass="13926">MSATAVDTSVAVPLLVSSHTAHAAVSAWAKNRLLVLSGHALAETYSVLTRLPGDARVEPADAVTLIDEAFGDAVALNVASFRDIHRELASRGVAGGAVYDGLVGAAACEEGLTLATRDARARGTYEAVGARVEIVA</sequence>
<keyword evidence="3 6" id="KW-0479">Metal-binding</keyword>
<feature type="binding site" evidence="6">
    <location>
        <position position="7"/>
    </location>
    <ligand>
        <name>Mg(2+)</name>
        <dbReference type="ChEBI" id="CHEBI:18420"/>
    </ligand>
</feature>
<evidence type="ECO:0000256" key="2">
    <source>
        <dbReference type="ARBA" id="ARBA00022722"/>
    </source>
</evidence>
<proteinExistence type="inferred from homology"/>